<dbReference type="Proteomes" id="UP001235094">
    <property type="component" value="Unassembled WGS sequence"/>
</dbReference>
<dbReference type="SUPFAM" id="SSF56112">
    <property type="entry name" value="Protein kinase-like (PK-like)"/>
    <property type="match status" value="1"/>
</dbReference>
<dbReference type="RefSeq" id="WP_306890070.1">
    <property type="nucleotide sequence ID" value="NZ_JAUSVR010000006.1"/>
</dbReference>
<gene>
    <name evidence="1" type="ORF">QOZ99_002283</name>
</gene>
<dbReference type="InterPro" id="IPR011009">
    <property type="entry name" value="Kinase-like_dom_sf"/>
</dbReference>
<sequence length="448" mass="49046">MSALSAPSRTAQIRALALLDPLAACAPLAALLRDLFGLVPENLRINLDQYSLNSLNGFFETPEGAFFFKFHQEEGEEGMTGEYYRADILSRAGLPVDQPVHVSTLPGEQILVYRKREEPRFSDVLRALDIADDAAVRVSAVAAESALSRRLTATYLATLHPITQQEANAEPIHRLFHERLVDRPGDGGPPRYPGGRLKDFYLGQSFALPGMELSWEDLSARRFRVNGRTYARPLAELFDAAEARLRPERLADAGGVVAHGDAHNANVWLTPTRKGPRLTFFDPAFAGANVPSLLAEVKATFHNVFAHPFWLYDPALATGWFNAVARLEPGLLVVDTDWALSPVRTALLDVKAREVWRPLLAALSARELLPADWREVVRLGLFLCPTLVMNLRAGARSHTPVSSLIGLSVAVMAGSAPLDGADMVTRFLDSIDPGRGQAEAGRPIEEGH</sequence>
<comment type="caution">
    <text evidence="1">The sequence shown here is derived from an EMBL/GenBank/DDBJ whole genome shotgun (WGS) entry which is preliminary data.</text>
</comment>
<evidence type="ECO:0000313" key="1">
    <source>
        <dbReference type="EMBL" id="MDQ0511386.1"/>
    </source>
</evidence>
<keyword evidence="2" id="KW-1185">Reference proteome</keyword>
<organism evidence="1 2">
    <name type="scientific">Ancylobacter amanitiformis</name>
    <dbReference type="NCBI Taxonomy" id="217069"/>
    <lineage>
        <taxon>Bacteria</taxon>
        <taxon>Pseudomonadati</taxon>
        <taxon>Pseudomonadota</taxon>
        <taxon>Alphaproteobacteria</taxon>
        <taxon>Hyphomicrobiales</taxon>
        <taxon>Xanthobacteraceae</taxon>
        <taxon>Ancylobacter</taxon>
    </lineage>
</organism>
<name>A0ABU0LRQ1_9HYPH</name>
<accession>A0ABU0LRQ1</accession>
<reference evidence="1 2" key="1">
    <citation type="submission" date="2023-07" db="EMBL/GenBank/DDBJ databases">
        <title>Genomic Encyclopedia of Type Strains, Phase IV (KMG-IV): sequencing the most valuable type-strain genomes for metagenomic binning, comparative biology and taxonomic classification.</title>
        <authorList>
            <person name="Goeker M."/>
        </authorList>
    </citation>
    <scope>NUCLEOTIDE SEQUENCE [LARGE SCALE GENOMIC DNA]</scope>
    <source>
        <strain evidence="1 2">DSM 15561</strain>
    </source>
</reference>
<evidence type="ECO:0008006" key="3">
    <source>
        <dbReference type="Google" id="ProtNLM"/>
    </source>
</evidence>
<proteinExistence type="predicted"/>
<dbReference type="EMBL" id="JAUSVR010000006">
    <property type="protein sequence ID" value="MDQ0511386.1"/>
    <property type="molecule type" value="Genomic_DNA"/>
</dbReference>
<protein>
    <recommendedName>
        <fullName evidence="3">Aminoglycoside phosphotransferase domain-containing protein</fullName>
    </recommendedName>
</protein>
<evidence type="ECO:0000313" key="2">
    <source>
        <dbReference type="Proteomes" id="UP001235094"/>
    </source>
</evidence>